<gene>
    <name evidence="2" type="primary">GTF3C5</name>
    <name evidence="2" type="ORF">FE257_012263</name>
</gene>
<dbReference type="InterPro" id="IPR040454">
    <property type="entry name" value="TF_IIIC_Tfc1/Sfc1"/>
</dbReference>
<dbReference type="EMBL" id="VCAU01000087">
    <property type="protein sequence ID" value="KAF9885883.1"/>
    <property type="molecule type" value="Genomic_DNA"/>
</dbReference>
<evidence type="ECO:0000313" key="3">
    <source>
        <dbReference type="Proteomes" id="UP001194746"/>
    </source>
</evidence>
<dbReference type="InterPro" id="IPR019136">
    <property type="entry name" value="TF_IIIC_su-5_HTH"/>
</dbReference>
<sequence length="315" mass="36085">MPSFLREPNQTQNQLEEDCGSRYAYEDMELVESDESESGGMNEDKAQMTSSGQVRFTGKLVSNMARSVSSEWSTSKKFLGVSPMAIVDYIDEYMQHRPVATRRVLRSVLGHRDQYDIENALPHCGYMFSSGPWKNALIRFGFDPRASTENRVYQTLSFTMEFDPIIESDNHDWAEKGEYAFPQFLEGEDNVAHVFNGKKFVPNGHTWQICDITDPLLRNIISTNELRSEFSSQDGFFWNGTMAKLEVVMQDKLVVIRDGGIPTDDDYTLFLAFPDRFIVKGGRDYERYGLEMGQQYTAKQSYLRGLLVKRAKISP</sequence>
<keyword evidence="3" id="KW-1185">Reference proteome</keyword>
<dbReference type="GO" id="GO:0006384">
    <property type="term" value="P:transcription initiation at RNA polymerase III promoter"/>
    <property type="evidence" value="ECO:0007669"/>
    <property type="project" value="InterPro"/>
</dbReference>
<dbReference type="GO" id="GO:0000127">
    <property type="term" value="C:transcription factor TFIIIC complex"/>
    <property type="evidence" value="ECO:0007669"/>
    <property type="project" value="InterPro"/>
</dbReference>
<dbReference type="Pfam" id="PF09734">
    <property type="entry name" value="Tau95"/>
    <property type="match status" value="1"/>
</dbReference>
<reference evidence="2" key="1">
    <citation type="journal article" date="2019" name="Beilstein J. Org. Chem.">
        <title>Nanangenines: drimane sesquiterpenoids as the dominant metabolite cohort of a novel Australian fungus, Aspergillus nanangensis.</title>
        <authorList>
            <person name="Lacey H.J."/>
            <person name="Gilchrist C.L.M."/>
            <person name="Crombie A."/>
            <person name="Kalaitzis J.A."/>
            <person name="Vuong D."/>
            <person name="Rutledge P.J."/>
            <person name="Turner P."/>
            <person name="Pitt J.I."/>
            <person name="Lacey E."/>
            <person name="Chooi Y.H."/>
            <person name="Piggott A.M."/>
        </authorList>
    </citation>
    <scope>NUCLEOTIDE SEQUENCE</scope>
    <source>
        <strain evidence="2">MST-FP2251</strain>
    </source>
</reference>
<comment type="caution">
    <text evidence="2">The sequence shown here is derived from an EMBL/GenBank/DDBJ whole genome shotgun (WGS) entry which is preliminary data.</text>
</comment>
<dbReference type="PANTHER" id="PTHR13230:SF5">
    <property type="entry name" value="GENERAL TRANSCRIPTION FACTOR 3C POLYPEPTIDE 5"/>
    <property type="match status" value="1"/>
</dbReference>
<evidence type="ECO:0000313" key="2">
    <source>
        <dbReference type="EMBL" id="KAF9885883.1"/>
    </source>
</evidence>
<proteinExistence type="predicted"/>
<feature type="domain" description="Transcription factor IIIC subunit 5 HTH" evidence="1">
    <location>
        <begin position="22"/>
        <end position="158"/>
    </location>
</feature>
<dbReference type="AlphaFoldDB" id="A0AAD4GRZ7"/>
<dbReference type="GO" id="GO:0001003">
    <property type="term" value="F:RNA polymerase III type 2 promoter sequence-specific DNA binding"/>
    <property type="evidence" value="ECO:0007669"/>
    <property type="project" value="TreeGrafter"/>
</dbReference>
<name>A0AAD4GRZ7_ASPNN</name>
<accession>A0AAD4GRZ7</accession>
<organism evidence="2 3">
    <name type="scientific">Aspergillus nanangensis</name>
    <dbReference type="NCBI Taxonomy" id="2582783"/>
    <lineage>
        <taxon>Eukaryota</taxon>
        <taxon>Fungi</taxon>
        <taxon>Dikarya</taxon>
        <taxon>Ascomycota</taxon>
        <taxon>Pezizomycotina</taxon>
        <taxon>Eurotiomycetes</taxon>
        <taxon>Eurotiomycetidae</taxon>
        <taxon>Eurotiales</taxon>
        <taxon>Aspergillaceae</taxon>
        <taxon>Aspergillus</taxon>
        <taxon>Aspergillus subgen. Circumdati</taxon>
    </lineage>
</organism>
<dbReference type="GO" id="GO:0001002">
    <property type="term" value="F:RNA polymerase III type 1 promoter sequence-specific DNA binding"/>
    <property type="evidence" value="ECO:0007669"/>
    <property type="project" value="TreeGrafter"/>
</dbReference>
<reference evidence="2" key="2">
    <citation type="submission" date="2020-02" db="EMBL/GenBank/DDBJ databases">
        <authorList>
            <person name="Gilchrist C.L.M."/>
            <person name="Chooi Y.-H."/>
        </authorList>
    </citation>
    <scope>NUCLEOTIDE SEQUENCE</scope>
    <source>
        <strain evidence="2">MST-FP2251</strain>
    </source>
</reference>
<dbReference type="PANTHER" id="PTHR13230">
    <property type="entry name" value="GENERAL TRANSCRIPTION FACTOR IIIC, POLYPEPTIDE 5"/>
    <property type="match status" value="1"/>
</dbReference>
<evidence type="ECO:0000259" key="1">
    <source>
        <dbReference type="Pfam" id="PF09734"/>
    </source>
</evidence>
<dbReference type="Proteomes" id="UP001194746">
    <property type="component" value="Unassembled WGS sequence"/>
</dbReference>
<protein>
    <submittedName>
        <fullName evidence="2">General transcription factor 3C polypeptide 5</fullName>
    </submittedName>
</protein>